<evidence type="ECO:0000313" key="2">
    <source>
        <dbReference type="EMBL" id="HEN28525.1"/>
    </source>
</evidence>
<accession>A0A7C2K5J4</accession>
<feature type="domain" description="rRNA small subunit methyltransferase F RNA-binding PUA-like" evidence="1">
    <location>
        <begin position="88"/>
        <end position="137"/>
    </location>
</feature>
<dbReference type="EMBL" id="DSOL01000224">
    <property type="protein sequence ID" value="HEN28525.1"/>
    <property type="molecule type" value="Genomic_DNA"/>
</dbReference>
<dbReference type="AlphaFoldDB" id="A0A7C2K5J4"/>
<dbReference type="Pfam" id="PF13636">
    <property type="entry name" value="Methyltranf_PUA"/>
    <property type="match status" value="1"/>
</dbReference>
<comment type="caution">
    <text evidence="2">The sequence shown here is derived from an EMBL/GenBank/DDBJ whole genome shotgun (WGS) entry which is preliminary data.</text>
</comment>
<reference evidence="2" key="1">
    <citation type="journal article" date="2020" name="mSystems">
        <title>Genome- and Community-Level Interaction Insights into Carbon Utilization and Element Cycling Functions of Hydrothermarchaeota in Hydrothermal Sediment.</title>
        <authorList>
            <person name="Zhou Z."/>
            <person name="Liu Y."/>
            <person name="Xu W."/>
            <person name="Pan J."/>
            <person name="Luo Z.H."/>
            <person name="Li M."/>
        </authorList>
    </citation>
    <scope>NUCLEOTIDE SEQUENCE [LARGE SCALE GENOMIC DNA]</scope>
    <source>
        <strain evidence="2">SpSt-34</strain>
    </source>
</reference>
<proteinExistence type="predicted"/>
<name>A0A7C2K5J4_UNCW3</name>
<gene>
    <name evidence="2" type="ORF">ENQ77_07790</name>
</gene>
<protein>
    <recommendedName>
        <fullName evidence="1">rRNA small subunit methyltransferase F RNA-binding PUA-like domain-containing protein</fullName>
    </recommendedName>
</protein>
<sequence>MVEKILKEIKNKFGIPEEIFTNWKLVLAGDLWIMSDEAYAFPIKNFSRRGIRLVRVYRDGYKLTTAGIQIFGKYATRNVLEISPEQVEDYLEGKDLFMNSSNVENGQVIVKCGDDYLGSGLYVNGKIKNQLPKGRRWY</sequence>
<dbReference type="InterPro" id="IPR027391">
    <property type="entry name" value="Nol1_Nop2_Fmu_2"/>
</dbReference>
<dbReference type="Gene3D" id="3.10.450.720">
    <property type="match status" value="1"/>
</dbReference>
<evidence type="ECO:0000259" key="1">
    <source>
        <dbReference type="Pfam" id="PF13636"/>
    </source>
</evidence>
<organism evidence="2">
    <name type="scientific">candidate division WOR-3 bacterium</name>
    <dbReference type="NCBI Taxonomy" id="2052148"/>
    <lineage>
        <taxon>Bacteria</taxon>
        <taxon>Bacteria division WOR-3</taxon>
    </lineage>
</organism>